<protein>
    <submittedName>
        <fullName evidence="1">Uncharacterized protein</fullName>
    </submittedName>
</protein>
<dbReference type="EMBL" id="BONY01000038">
    <property type="protein sequence ID" value="GIH07648.1"/>
    <property type="molecule type" value="Genomic_DNA"/>
</dbReference>
<comment type="caution">
    <text evidence="1">The sequence shown here is derived from an EMBL/GenBank/DDBJ whole genome shotgun (WGS) entry which is preliminary data.</text>
</comment>
<gene>
    <name evidence="1" type="ORF">Rhe02_57150</name>
</gene>
<reference evidence="1" key="1">
    <citation type="submission" date="2021-01" db="EMBL/GenBank/DDBJ databases">
        <title>Whole genome shotgun sequence of Rhizocola hellebori NBRC 109834.</title>
        <authorList>
            <person name="Komaki H."/>
            <person name="Tamura T."/>
        </authorList>
    </citation>
    <scope>NUCLEOTIDE SEQUENCE</scope>
    <source>
        <strain evidence="1">NBRC 109834</strain>
    </source>
</reference>
<name>A0A8J3VJ50_9ACTN</name>
<dbReference type="AlphaFoldDB" id="A0A8J3VJ50"/>
<organism evidence="1 2">
    <name type="scientific">Rhizocola hellebori</name>
    <dbReference type="NCBI Taxonomy" id="1392758"/>
    <lineage>
        <taxon>Bacteria</taxon>
        <taxon>Bacillati</taxon>
        <taxon>Actinomycetota</taxon>
        <taxon>Actinomycetes</taxon>
        <taxon>Micromonosporales</taxon>
        <taxon>Micromonosporaceae</taxon>
        <taxon>Rhizocola</taxon>
    </lineage>
</organism>
<proteinExistence type="predicted"/>
<sequence length="74" mass="7757">MIRSGAAMAADGAMTVKANVAARAATTAVAMRVGHLVVREDRDMGAPPWDGFKSFDGSAPTMRSAARRCQACMK</sequence>
<evidence type="ECO:0000313" key="2">
    <source>
        <dbReference type="Proteomes" id="UP000612899"/>
    </source>
</evidence>
<accession>A0A8J3VJ50</accession>
<dbReference type="Proteomes" id="UP000612899">
    <property type="component" value="Unassembled WGS sequence"/>
</dbReference>
<keyword evidence="2" id="KW-1185">Reference proteome</keyword>
<evidence type="ECO:0000313" key="1">
    <source>
        <dbReference type="EMBL" id="GIH07648.1"/>
    </source>
</evidence>